<dbReference type="Pfam" id="PF08220">
    <property type="entry name" value="HTH_DeoR"/>
    <property type="match status" value="1"/>
</dbReference>
<dbReference type="InterPro" id="IPR001034">
    <property type="entry name" value="DeoR_HTH"/>
</dbReference>
<dbReference type="InterPro" id="IPR050313">
    <property type="entry name" value="Carb_Metab_HTH_regulators"/>
</dbReference>
<dbReference type="EMBL" id="JFKA01000013">
    <property type="protein sequence ID" value="OSQ35961.1"/>
    <property type="molecule type" value="Genomic_DNA"/>
</dbReference>
<comment type="caution">
    <text evidence="5">The sequence shown here is derived from an EMBL/GenBank/DDBJ whole genome shotgun (WGS) entry which is preliminary data.</text>
</comment>
<dbReference type="PANTHER" id="PTHR30363:SF55">
    <property type="entry name" value="HTH-TYPE TRANSCRIPTIONAL REGULATOR ULAR"/>
    <property type="match status" value="1"/>
</dbReference>
<dbReference type="InterPro" id="IPR018356">
    <property type="entry name" value="Tscrpt_reg_HTH_DeoR_CS"/>
</dbReference>
<dbReference type="PANTHER" id="PTHR30363">
    <property type="entry name" value="HTH-TYPE TRANSCRIPTIONAL REGULATOR SRLR-RELATED"/>
    <property type="match status" value="1"/>
</dbReference>
<keyword evidence="6" id="KW-1185">Reference proteome</keyword>
<accession>A0A1Y2KWD6</accession>
<evidence type="ECO:0000256" key="2">
    <source>
        <dbReference type="ARBA" id="ARBA00023125"/>
    </source>
</evidence>
<gene>
    <name evidence="5" type="ORF">TMES_19205</name>
</gene>
<dbReference type="SUPFAM" id="SSF46785">
    <property type="entry name" value="Winged helix' DNA-binding domain"/>
    <property type="match status" value="1"/>
</dbReference>
<evidence type="ECO:0000313" key="5">
    <source>
        <dbReference type="EMBL" id="OSQ35961.1"/>
    </source>
</evidence>
<feature type="domain" description="HTH deoR-type" evidence="4">
    <location>
        <begin position="3"/>
        <end position="58"/>
    </location>
</feature>
<evidence type="ECO:0000256" key="1">
    <source>
        <dbReference type="ARBA" id="ARBA00023015"/>
    </source>
</evidence>
<organism evidence="5 6">
    <name type="scientific">Thalassospira mesophila</name>
    <dbReference type="NCBI Taxonomy" id="1293891"/>
    <lineage>
        <taxon>Bacteria</taxon>
        <taxon>Pseudomonadati</taxon>
        <taxon>Pseudomonadota</taxon>
        <taxon>Alphaproteobacteria</taxon>
        <taxon>Rhodospirillales</taxon>
        <taxon>Thalassospiraceae</taxon>
        <taxon>Thalassospira</taxon>
    </lineage>
</organism>
<dbReference type="GO" id="GO:0003677">
    <property type="term" value="F:DNA binding"/>
    <property type="evidence" value="ECO:0007669"/>
    <property type="project" value="UniProtKB-KW"/>
</dbReference>
<protein>
    <submittedName>
        <fullName evidence="5">DeoR family transcriptional regulator</fullName>
    </submittedName>
</protein>
<dbReference type="PRINTS" id="PR00037">
    <property type="entry name" value="HTHLACR"/>
</dbReference>
<dbReference type="SUPFAM" id="SSF100950">
    <property type="entry name" value="NagB/RpiA/CoA transferase-like"/>
    <property type="match status" value="1"/>
</dbReference>
<reference evidence="5 6" key="1">
    <citation type="submission" date="2014-03" db="EMBL/GenBank/DDBJ databases">
        <title>The draft genome sequence of Thalassospira mesophila JCM 18969.</title>
        <authorList>
            <person name="Lai Q."/>
            <person name="Shao Z."/>
        </authorList>
    </citation>
    <scope>NUCLEOTIDE SEQUENCE [LARGE SCALE GENOMIC DNA]</scope>
    <source>
        <strain evidence="5 6">JCM 18969</strain>
    </source>
</reference>
<dbReference type="SMART" id="SM00420">
    <property type="entry name" value="HTH_DEOR"/>
    <property type="match status" value="1"/>
</dbReference>
<evidence type="ECO:0000313" key="6">
    <source>
        <dbReference type="Proteomes" id="UP000193391"/>
    </source>
</evidence>
<keyword evidence="2" id="KW-0238">DNA-binding</keyword>
<dbReference type="SMART" id="SM01134">
    <property type="entry name" value="DeoRC"/>
    <property type="match status" value="1"/>
</dbReference>
<dbReference type="InterPro" id="IPR036390">
    <property type="entry name" value="WH_DNA-bd_sf"/>
</dbReference>
<dbReference type="PROSITE" id="PS51000">
    <property type="entry name" value="HTH_DEOR_2"/>
    <property type="match status" value="1"/>
</dbReference>
<dbReference type="Proteomes" id="UP000193391">
    <property type="component" value="Unassembled WGS sequence"/>
</dbReference>
<dbReference type="InterPro" id="IPR037171">
    <property type="entry name" value="NagB/RpiA_transferase-like"/>
</dbReference>
<dbReference type="STRING" id="1293891.TMES_19205"/>
<dbReference type="RefSeq" id="WP_085585602.1">
    <property type="nucleotide sequence ID" value="NZ_JFKA01000013.1"/>
</dbReference>
<proteinExistence type="predicted"/>
<dbReference type="Pfam" id="PF00455">
    <property type="entry name" value="DeoRC"/>
    <property type="match status" value="1"/>
</dbReference>
<dbReference type="Gene3D" id="1.10.10.10">
    <property type="entry name" value="Winged helix-like DNA-binding domain superfamily/Winged helix DNA-binding domain"/>
    <property type="match status" value="1"/>
</dbReference>
<dbReference type="GO" id="GO:0003700">
    <property type="term" value="F:DNA-binding transcription factor activity"/>
    <property type="evidence" value="ECO:0007669"/>
    <property type="project" value="InterPro"/>
</dbReference>
<dbReference type="OrthoDB" id="9816363at2"/>
<dbReference type="PROSITE" id="PS00894">
    <property type="entry name" value="HTH_DEOR_1"/>
    <property type="match status" value="1"/>
</dbReference>
<dbReference type="InterPro" id="IPR014036">
    <property type="entry name" value="DeoR-like_C"/>
</dbReference>
<evidence type="ECO:0000256" key="3">
    <source>
        <dbReference type="ARBA" id="ARBA00023163"/>
    </source>
</evidence>
<dbReference type="Gene3D" id="3.40.50.1360">
    <property type="match status" value="1"/>
</dbReference>
<keyword evidence="3" id="KW-0804">Transcription</keyword>
<dbReference type="AlphaFoldDB" id="A0A1Y2KWD6"/>
<evidence type="ECO:0000259" key="4">
    <source>
        <dbReference type="PROSITE" id="PS51000"/>
    </source>
</evidence>
<name>A0A1Y2KWD6_9PROT</name>
<dbReference type="InterPro" id="IPR036388">
    <property type="entry name" value="WH-like_DNA-bd_sf"/>
</dbReference>
<sequence length="268" mass="29729">MHERERHRLILRAVGERPVVTVAQLVDMLDASEATIRRDINALDQDGKLRRIRGGAEALHPVSNQSLLGRPFFVSKTMKVIQKSAIAAKAVEMCSAGDSIVIHGGSTTYQMAPLLKSRKMQILTNSFLLAEFLIKHSENNVVLPGGTIYREQNIILSPFESDVIHNFYASKAFVGAQGINAMGLMESDPLIIQSEQRLIEQAEKLVVMIDSSKFSQRSNMFLCRLDRIDTLITDDGIRDEDRTMLDKAGVNVVIAECEEDATEETASA</sequence>
<keyword evidence="1" id="KW-0805">Transcription regulation</keyword>